<comment type="caution">
    <text evidence="1">The sequence shown here is derived from an EMBL/GenBank/DDBJ whole genome shotgun (WGS) entry which is preliminary data.</text>
</comment>
<proteinExistence type="predicted"/>
<evidence type="ECO:0000313" key="2">
    <source>
        <dbReference type="Proteomes" id="UP000794436"/>
    </source>
</evidence>
<accession>A0A8K1FQ73</accession>
<dbReference type="Proteomes" id="UP000794436">
    <property type="component" value="Unassembled WGS sequence"/>
</dbReference>
<keyword evidence="2" id="KW-1185">Reference proteome</keyword>
<name>A0A8K1FQ73_PYTOL</name>
<organism evidence="1 2">
    <name type="scientific">Pythium oligandrum</name>
    <name type="common">Mycoparasitic fungus</name>
    <dbReference type="NCBI Taxonomy" id="41045"/>
    <lineage>
        <taxon>Eukaryota</taxon>
        <taxon>Sar</taxon>
        <taxon>Stramenopiles</taxon>
        <taxon>Oomycota</taxon>
        <taxon>Peronosporomycetes</taxon>
        <taxon>Pythiales</taxon>
        <taxon>Pythiaceae</taxon>
        <taxon>Pythium</taxon>
    </lineage>
</organism>
<dbReference type="AlphaFoldDB" id="A0A8K1FQ73"/>
<dbReference type="Gene3D" id="3.80.10.10">
    <property type="entry name" value="Ribonuclease Inhibitor"/>
    <property type="match status" value="1"/>
</dbReference>
<sequence>MDAERIAQIKQVTPTSAVLSVEEAWRIATTWEMDRPDPETSWTPYSPQGRIQLRKCKLSRTSTIDSYEWIRLECGECEPHPEVPTETRFRLLFDQLRGLCVTWTLLSRCRGFGADENPVFWKHVLDREPEVHQVSDAVRFFQKNTFPAFRLWGRGWFGGAEARALLVRTIFGVEPIQDDAVASTLDEITARLLPLVDASRMSQPVKVGFDSYRDFPVGLLDELSETPRPTLDIPFVLGEIEIDQHDEWGGFEGHPLLQSPPVSISLTHFGVEIRNRWTLHSLLQLVLNFEGSNAQGRSYAIDITRKTPDPYRSNDHPVTDQMIAAVCSGLPYARSVSSFQYDDSRTERADAKHDWAWIGYALFHPDTPDSTWREFALHDIDANEDLPSILSMMSKGNNLLSILNGTPAESTAYFSATLEPESLVFGNPRGIKSPRWKAKDLGPSFDVFASSCDMSALDEWVTLVAPALGLVYTRRENVLTITSRPPSVPQLTAFDVQSKSPCGQTLTVLPALLESIGTSLEHLVIKSFPGLDSFTFRHLLRRYPSLVSLGITDNGQLWREESVEDDESSLPKLRELTLWFDENQTFVPFSKAAMMSSLCKLQALSVYIWSPGKFSQSDLLDVVTNLRYLHFFNCVGGFNQYHDDSYTISREETFRHLGFSPSDPISYACKEEDADSRYALASIVSSKVSTTSAASQLNCDSLGHVMAFASDRYPREFCVIDWTEEQ</sequence>
<dbReference type="InterPro" id="IPR032675">
    <property type="entry name" value="LRR_dom_sf"/>
</dbReference>
<protein>
    <submittedName>
        <fullName evidence="1">Uncharacterized protein</fullName>
    </submittedName>
</protein>
<evidence type="ECO:0000313" key="1">
    <source>
        <dbReference type="EMBL" id="TMW69119.1"/>
    </source>
</evidence>
<dbReference type="EMBL" id="SPLM01000001">
    <property type="protein sequence ID" value="TMW69119.1"/>
    <property type="molecule type" value="Genomic_DNA"/>
</dbReference>
<reference evidence="1" key="1">
    <citation type="submission" date="2019-03" db="EMBL/GenBank/DDBJ databases">
        <title>Long read genome sequence of the mycoparasitic Pythium oligandrum ATCC 38472 isolated from sugarbeet rhizosphere.</title>
        <authorList>
            <person name="Gaulin E."/>
        </authorList>
    </citation>
    <scope>NUCLEOTIDE SEQUENCE</scope>
    <source>
        <strain evidence="1">ATCC 38472_TT</strain>
    </source>
</reference>
<dbReference type="SUPFAM" id="SSF52047">
    <property type="entry name" value="RNI-like"/>
    <property type="match status" value="1"/>
</dbReference>
<gene>
    <name evidence="1" type="ORF">Poli38472_001275</name>
</gene>